<keyword evidence="9 21" id="KW-0808">Transferase</keyword>
<name>A0A5E7T8E8_PSEFL</name>
<comment type="pathway">
    <text evidence="4 21">Amino-acid biosynthesis; L-valine biosynthesis; L-valine from pyruvate: step 4/4.</text>
</comment>
<dbReference type="SUPFAM" id="SSF56752">
    <property type="entry name" value="D-aminoacid aminotransferase-like PLP-dependent enzymes"/>
    <property type="match status" value="1"/>
</dbReference>
<comment type="catalytic activity">
    <reaction evidence="17">
        <text>4-amino-4-deoxychorismate = 4-aminobenzoate + pyruvate + H(+)</text>
        <dbReference type="Rhea" id="RHEA:16201"/>
        <dbReference type="ChEBI" id="CHEBI:15361"/>
        <dbReference type="ChEBI" id="CHEBI:15378"/>
        <dbReference type="ChEBI" id="CHEBI:17836"/>
        <dbReference type="ChEBI" id="CHEBI:58406"/>
        <dbReference type="EC" id="4.1.3.38"/>
    </reaction>
</comment>
<comment type="catalytic activity">
    <reaction evidence="14 21">
        <text>L-valine + 2-oxoglutarate = 3-methyl-2-oxobutanoate + L-glutamate</text>
        <dbReference type="Rhea" id="RHEA:24813"/>
        <dbReference type="ChEBI" id="CHEBI:11851"/>
        <dbReference type="ChEBI" id="CHEBI:16810"/>
        <dbReference type="ChEBI" id="CHEBI:29985"/>
        <dbReference type="ChEBI" id="CHEBI:57762"/>
        <dbReference type="EC" id="2.6.1.42"/>
    </reaction>
</comment>
<reference evidence="22 23" key="1">
    <citation type="submission" date="2019-09" db="EMBL/GenBank/DDBJ databases">
        <authorList>
            <person name="Chandra G."/>
            <person name="Truman W A."/>
        </authorList>
    </citation>
    <scope>NUCLEOTIDE SEQUENCE [LARGE SCALE GENOMIC DNA]</scope>
    <source>
        <strain evidence="22">PS928</strain>
    </source>
</reference>
<dbReference type="GO" id="GO:0052656">
    <property type="term" value="F:L-isoleucine-2-oxoglutarate transaminase activity"/>
    <property type="evidence" value="ECO:0007669"/>
    <property type="project" value="RHEA"/>
</dbReference>
<dbReference type="OrthoDB" id="21319at2"/>
<keyword evidence="7 21" id="KW-0032">Aminotransferase</keyword>
<comment type="catalytic activity">
    <reaction evidence="16 21">
        <text>L-leucine + 2-oxoglutarate = 4-methyl-2-oxopentanoate + L-glutamate</text>
        <dbReference type="Rhea" id="RHEA:18321"/>
        <dbReference type="ChEBI" id="CHEBI:16810"/>
        <dbReference type="ChEBI" id="CHEBI:17865"/>
        <dbReference type="ChEBI" id="CHEBI:29985"/>
        <dbReference type="ChEBI" id="CHEBI:57427"/>
        <dbReference type="EC" id="2.6.1.42"/>
    </reaction>
</comment>
<evidence type="ECO:0000256" key="21">
    <source>
        <dbReference type="RuleBase" id="RU364094"/>
    </source>
</evidence>
<keyword evidence="10 20" id="KW-0663">Pyridoxal phosphate</keyword>
<proteinExistence type="inferred from homology"/>
<comment type="pathway">
    <text evidence="3 21">Amino-acid biosynthesis; L-isoleucine biosynthesis; L-isoleucine from 2-oxobutanoate: step 4/4.</text>
</comment>
<evidence type="ECO:0000256" key="19">
    <source>
        <dbReference type="RuleBase" id="RU004106"/>
    </source>
</evidence>
<evidence type="ECO:0000256" key="15">
    <source>
        <dbReference type="ARBA" id="ARBA00048798"/>
    </source>
</evidence>
<dbReference type="GO" id="GO:0009098">
    <property type="term" value="P:L-leucine biosynthetic process"/>
    <property type="evidence" value="ECO:0007669"/>
    <property type="project" value="UniProtKB-UniPathway"/>
</dbReference>
<dbReference type="CDD" id="cd00449">
    <property type="entry name" value="PLPDE_IV"/>
    <property type="match status" value="1"/>
</dbReference>
<dbReference type="GO" id="GO:0052655">
    <property type="term" value="F:L-valine-2-oxoglutarate transaminase activity"/>
    <property type="evidence" value="ECO:0007669"/>
    <property type="project" value="RHEA"/>
</dbReference>
<protein>
    <recommendedName>
        <fullName evidence="21">Branched-chain-amino-acid aminotransferase</fullName>
        <shortName evidence="21">BCAT</shortName>
        <ecNumber evidence="21">2.6.1.42</ecNumber>
    </recommendedName>
</protein>
<evidence type="ECO:0000256" key="1">
    <source>
        <dbReference type="ARBA" id="ARBA00001933"/>
    </source>
</evidence>
<dbReference type="InterPro" id="IPR043131">
    <property type="entry name" value="BCAT-like_N"/>
</dbReference>
<dbReference type="UniPathway" id="UPA00049">
    <property type="reaction ID" value="UER00062"/>
</dbReference>
<evidence type="ECO:0000256" key="4">
    <source>
        <dbReference type="ARBA" id="ARBA00004931"/>
    </source>
</evidence>
<dbReference type="PROSITE" id="PS00770">
    <property type="entry name" value="AA_TRANSFER_CLASS_4"/>
    <property type="match status" value="1"/>
</dbReference>
<keyword evidence="11" id="KW-0289">Folate biosynthesis</keyword>
<evidence type="ECO:0000256" key="5">
    <source>
        <dbReference type="ARBA" id="ARBA00005072"/>
    </source>
</evidence>
<dbReference type="Proteomes" id="UP000381378">
    <property type="component" value="Unassembled WGS sequence"/>
</dbReference>
<dbReference type="EC" id="2.6.1.42" evidence="21"/>
<comment type="function">
    <text evidence="2 21">Acts on leucine, isoleucine and valine.</text>
</comment>
<keyword evidence="8 21" id="KW-0028">Amino-acid biosynthesis</keyword>
<evidence type="ECO:0000256" key="10">
    <source>
        <dbReference type="ARBA" id="ARBA00022898"/>
    </source>
</evidence>
<dbReference type="EMBL" id="CABVJF010000006">
    <property type="protein sequence ID" value="VVP95116.1"/>
    <property type="molecule type" value="Genomic_DNA"/>
</dbReference>
<dbReference type="InterPro" id="IPR050571">
    <property type="entry name" value="Class-IV_PLP-Dep_Aminotrnsfr"/>
</dbReference>
<dbReference type="InterPro" id="IPR036038">
    <property type="entry name" value="Aminotransferase-like"/>
</dbReference>
<evidence type="ECO:0000256" key="2">
    <source>
        <dbReference type="ARBA" id="ARBA00003109"/>
    </source>
</evidence>
<dbReference type="InterPro" id="IPR018300">
    <property type="entry name" value="Aminotrans_IV_CS"/>
</dbReference>
<dbReference type="InterPro" id="IPR001544">
    <property type="entry name" value="Aminotrans_IV"/>
</dbReference>
<evidence type="ECO:0000256" key="17">
    <source>
        <dbReference type="ARBA" id="ARBA00049529"/>
    </source>
</evidence>
<evidence type="ECO:0000256" key="3">
    <source>
        <dbReference type="ARBA" id="ARBA00004824"/>
    </source>
</evidence>
<evidence type="ECO:0000256" key="9">
    <source>
        <dbReference type="ARBA" id="ARBA00022679"/>
    </source>
</evidence>
<accession>A0A5E7T8E8</accession>
<comment type="similarity">
    <text evidence="6 19">Belongs to the class-IV pyridoxal-phosphate-dependent aminotransferase family.</text>
</comment>
<dbReference type="InterPro" id="IPR005785">
    <property type="entry name" value="B_amino_transI"/>
</dbReference>
<evidence type="ECO:0000256" key="7">
    <source>
        <dbReference type="ARBA" id="ARBA00022576"/>
    </source>
</evidence>
<dbReference type="PANTHER" id="PTHR42743">
    <property type="entry name" value="AMINO-ACID AMINOTRANSFERASE"/>
    <property type="match status" value="1"/>
</dbReference>
<dbReference type="Gene3D" id="3.30.470.10">
    <property type="match status" value="1"/>
</dbReference>
<dbReference type="GO" id="GO:0009097">
    <property type="term" value="P:isoleucine biosynthetic process"/>
    <property type="evidence" value="ECO:0007669"/>
    <property type="project" value="UniProtKB-UniPathway"/>
</dbReference>
<evidence type="ECO:0000313" key="22">
    <source>
        <dbReference type="EMBL" id="VVP95116.1"/>
    </source>
</evidence>
<evidence type="ECO:0000256" key="11">
    <source>
        <dbReference type="ARBA" id="ARBA00022909"/>
    </source>
</evidence>
<evidence type="ECO:0000256" key="13">
    <source>
        <dbReference type="ARBA" id="ARBA00035633"/>
    </source>
</evidence>
<evidence type="ECO:0000256" key="18">
    <source>
        <dbReference type="ARBA" id="ARBA00054027"/>
    </source>
</evidence>
<dbReference type="AlphaFoldDB" id="A0A5E7T8E8"/>
<sequence>MNALAFPVWIDGTVVEANAACVHIMTPSLHYGWGVYEGIRFYKTPNGPAAFRLTAHIERLRRSAKALGMNIPFTDAELVNACKQVVSRSGLTAGYIRPIVFLREGSMSVAAQLEDVRVAIGCWAWSSYLGNSSKRIRVRTSAWTRSSPNALPPSIKSTGGYINASLARLDAIRGGDQEAIMLNAAGRVAEASAANVFMVMGGELVTPPLSEGILAGITRDSIITIAQDMGLTVIERPIAPAELRSASEIMLAGTAIEWVSVGTLDGQILDKTNAIFLEIRARFDLAIEGSLSCREAWAEVMF</sequence>
<organism evidence="22 23">
    <name type="scientific">Pseudomonas fluorescens</name>
    <dbReference type="NCBI Taxonomy" id="294"/>
    <lineage>
        <taxon>Bacteria</taxon>
        <taxon>Pseudomonadati</taxon>
        <taxon>Pseudomonadota</taxon>
        <taxon>Gammaproteobacteria</taxon>
        <taxon>Pseudomonadales</taxon>
        <taxon>Pseudomonadaceae</taxon>
        <taxon>Pseudomonas</taxon>
    </lineage>
</organism>
<evidence type="ECO:0000256" key="8">
    <source>
        <dbReference type="ARBA" id="ARBA00022605"/>
    </source>
</evidence>
<keyword evidence="12 21" id="KW-0100">Branched-chain amino acid biosynthesis</keyword>
<dbReference type="NCBIfam" id="TIGR01122">
    <property type="entry name" value="ilvE_I"/>
    <property type="match status" value="1"/>
</dbReference>
<dbReference type="FunFam" id="3.20.10.10:FF:000002">
    <property type="entry name" value="D-alanine aminotransferase"/>
    <property type="match status" value="1"/>
</dbReference>
<comment type="pathway">
    <text evidence="5 21">Amino-acid biosynthesis; L-leucine biosynthesis; L-leucine from 3-methyl-2-oxobutanoate: step 4/4.</text>
</comment>
<dbReference type="NCBIfam" id="NF005146">
    <property type="entry name" value="PRK06606.1"/>
    <property type="match status" value="1"/>
</dbReference>
<evidence type="ECO:0000256" key="6">
    <source>
        <dbReference type="ARBA" id="ARBA00009320"/>
    </source>
</evidence>
<evidence type="ECO:0000256" key="12">
    <source>
        <dbReference type="ARBA" id="ARBA00023304"/>
    </source>
</evidence>
<dbReference type="GO" id="GO:0009099">
    <property type="term" value="P:L-valine biosynthetic process"/>
    <property type="evidence" value="ECO:0007669"/>
    <property type="project" value="UniProtKB-UniPathway"/>
</dbReference>
<dbReference type="GO" id="GO:0046656">
    <property type="term" value="P:folic acid biosynthetic process"/>
    <property type="evidence" value="ECO:0007669"/>
    <property type="project" value="UniProtKB-KW"/>
</dbReference>
<dbReference type="Pfam" id="PF01063">
    <property type="entry name" value="Aminotran_4"/>
    <property type="match status" value="1"/>
</dbReference>
<evidence type="ECO:0000256" key="16">
    <source>
        <dbReference type="ARBA" id="ARBA00049229"/>
    </source>
</evidence>
<comment type="catalytic activity">
    <reaction evidence="15 21">
        <text>L-isoleucine + 2-oxoglutarate = (S)-3-methyl-2-oxopentanoate + L-glutamate</text>
        <dbReference type="Rhea" id="RHEA:24801"/>
        <dbReference type="ChEBI" id="CHEBI:16810"/>
        <dbReference type="ChEBI" id="CHEBI:29985"/>
        <dbReference type="ChEBI" id="CHEBI:35146"/>
        <dbReference type="ChEBI" id="CHEBI:58045"/>
        <dbReference type="EC" id="2.6.1.42"/>
    </reaction>
</comment>
<evidence type="ECO:0000256" key="14">
    <source>
        <dbReference type="ARBA" id="ARBA00048212"/>
    </source>
</evidence>
<dbReference type="PANTHER" id="PTHR42743:SF11">
    <property type="entry name" value="AMINODEOXYCHORISMATE LYASE"/>
    <property type="match status" value="1"/>
</dbReference>
<dbReference type="GO" id="GO:0052654">
    <property type="term" value="F:L-leucine-2-oxoglutarate transaminase activity"/>
    <property type="evidence" value="ECO:0007669"/>
    <property type="project" value="RHEA"/>
</dbReference>
<dbReference type="InterPro" id="IPR043132">
    <property type="entry name" value="BCAT-like_C"/>
</dbReference>
<dbReference type="UniPathway" id="UPA00047">
    <property type="reaction ID" value="UER00058"/>
</dbReference>
<evidence type="ECO:0000256" key="20">
    <source>
        <dbReference type="RuleBase" id="RU004516"/>
    </source>
</evidence>
<dbReference type="GO" id="GO:0008696">
    <property type="term" value="F:4-amino-4-deoxychorismate lyase activity"/>
    <property type="evidence" value="ECO:0007669"/>
    <property type="project" value="UniProtKB-EC"/>
</dbReference>
<gene>
    <name evidence="22" type="primary">ilvE_2</name>
    <name evidence="21" type="synonym">ilvE</name>
    <name evidence="22" type="ORF">PS928_02032</name>
</gene>
<comment type="function">
    <text evidence="18">Involved in the biosynthesis of p-aminobenzoate (PABA), a precursor of tetrahydrofolate. Converts 4-amino-4-deoxychorismate into 4-aminobenzoate (PABA) and pyruvate.</text>
</comment>
<dbReference type="Gene3D" id="3.20.10.10">
    <property type="entry name" value="D-amino Acid Aminotransferase, subunit A, domain 2"/>
    <property type="match status" value="1"/>
</dbReference>
<dbReference type="UniPathway" id="UPA00048">
    <property type="reaction ID" value="UER00073"/>
</dbReference>
<comment type="cofactor">
    <cofactor evidence="1 20">
        <name>pyridoxal 5'-phosphate</name>
        <dbReference type="ChEBI" id="CHEBI:597326"/>
    </cofactor>
</comment>
<dbReference type="RefSeq" id="WP_128870369.1">
    <property type="nucleotide sequence ID" value="NZ_CABVJF010000006.1"/>
</dbReference>
<evidence type="ECO:0000313" key="23">
    <source>
        <dbReference type="Proteomes" id="UP000381378"/>
    </source>
</evidence>
<comment type="pathway">
    <text evidence="13">Cofactor biosynthesis; tetrahydrofolate biosynthesis; 4-aminobenzoate from chorismate: step 2/2.</text>
</comment>